<reference evidence="6 7" key="1">
    <citation type="journal article" date="2013" name="PLoS Genet.">
        <title>The genome and development-dependent transcriptomes of Pyronema confluens: a window into fungal evolution.</title>
        <authorList>
            <person name="Traeger S."/>
            <person name="Altegoer F."/>
            <person name="Freitag M."/>
            <person name="Gabaldon T."/>
            <person name="Kempken F."/>
            <person name="Kumar A."/>
            <person name="Marcet-Houben M."/>
            <person name="Poggeler S."/>
            <person name="Stajich J.E."/>
            <person name="Nowrousian M."/>
        </authorList>
    </citation>
    <scope>NUCLEOTIDE SEQUENCE [LARGE SCALE GENOMIC DNA]</scope>
    <source>
        <strain evidence="7">CBS 100304</strain>
        <tissue evidence="6">Vegetative mycelium</tissue>
    </source>
</reference>
<dbReference type="FunFam" id="3.10.110.10:FF:000107">
    <property type="entry name" value="Ubiquitin conjugating enzyme, putative"/>
    <property type="match status" value="1"/>
</dbReference>
<accession>U4LSG7</accession>
<keyword evidence="4" id="KW-0520">NAD</keyword>
<dbReference type="Pfam" id="PF00179">
    <property type="entry name" value="UQ_con"/>
    <property type="match status" value="1"/>
</dbReference>
<evidence type="ECO:0000313" key="6">
    <source>
        <dbReference type="EMBL" id="CCX34910.1"/>
    </source>
</evidence>
<feature type="domain" description="UBC core" evidence="5">
    <location>
        <begin position="1003"/>
        <end position="1188"/>
    </location>
</feature>
<evidence type="ECO:0000259" key="5">
    <source>
        <dbReference type="PROSITE" id="PS50127"/>
    </source>
</evidence>
<dbReference type="SMART" id="SM00212">
    <property type="entry name" value="UBCc"/>
    <property type="match status" value="1"/>
</dbReference>
<keyword evidence="2" id="KW-0808">Transferase</keyword>
<dbReference type="Proteomes" id="UP000018144">
    <property type="component" value="Unassembled WGS sequence"/>
</dbReference>
<evidence type="ECO:0000313" key="7">
    <source>
        <dbReference type="Proteomes" id="UP000018144"/>
    </source>
</evidence>
<dbReference type="GO" id="GO:0003950">
    <property type="term" value="F:NAD+ poly-ADP-ribosyltransferase activity"/>
    <property type="evidence" value="ECO:0007669"/>
    <property type="project" value="InterPro"/>
</dbReference>
<gene>
    <name evidence="6" type="ORF">PCON_04586</name>
</gene>
<dbReference type="STRING" id="1076935.U4LSG7"/>
<evidence type="ECO:0000256" key="4">
    <source>
        <dbReference type="ARBA" id="ARBA00023027"/>
    </source>
</evidence>
<dbReference type="GO" id="GO:0016779">
    <property type="term" value="F:nucleotidyltransferase activity"/>
    <property type="evidence" value="ECO:0007669"/>
    <property type="project" value="UniProtKB-KW"/>
</dbReference>
<dbReference type="PANTHER" id="PTHR21328">
    <property type="entry name" value="POLY ADP-RIBOSE POLYMERASE FAMILY, MEMBER PARP"/>
    <property type="match status" value="1"/>
</dbReference>
<dbReference type="InterPro" id="IPR000608">
    <property type="entry name" value="UBC"/>
</dbReference>
<sequence length="1188" mass="132764">MPRKAFVADLERLSQPGALPSCISGFGRGDDDGTFTFVFYDFGRQGCEPIEVVGAVPELFDYPKSHIIMIYTISTDVPTWASEALENLLLDSMPLETAVNKIVDAFRNAFNATTGCQVEDCGSDEDYQSDAGDWSDVEMDVESQPSRGGSQDPDDPLSGFQDRYTELKFELRRDLRSLKAAGFKPGLIGNWKDGLKNFYLSIGIKIPKLEISDEALVAWKLDPQKYFIVLIRYSSYYQSLDKIMDNINGFYARKTIEFCVGTCSNYKPTLAEAIDCFRKSENKTQKTPESESVSSAPRTPLSGLTEKLSAIQEAAEIDQGRFESIFISGPINELLNSSVFFLIKYRIKHNLSWDGAEAYYNDHQGEMTTFSDRIDIKYYSMETTAKTLARHLPHVVTQDALVGDMGARVSFPLLVMQFTLRHLVRCTEFCLVCHRHTSANFEALKPYVCSSPLCLYQYMSLGFGPSIEHEIISQPSVVDLLVSFCYASAQFGTLEEFPDGMNLKVPGFLADCAWDGKFCAAKRELVVDDDESTRRLPVAPGDWIILSPVGTTTEWHATVVEATYYPKLKIGNMVELAIQDSVSIPTTSTCAGAYRGLTAAQHPAETTQIPFYEESLEEIQAVSIRPYNVNFDDLPKDVKRKKIIRLLELLPRVEEMKTWLQRNTGIGDDQASLKKWKDRISPSALGVLRWIIASNRSCIISVDDIDPSSGFLPVKGMRYYKQFRFVTGSPDKEQRFVNAVEVEAAKNQLRNDVPTLFAFHGSPLFSWHSIIRAGLNFNEVKNGRAFGNGCYHSIDLSVAEGYSNILSHHGIANTEMMIWPQSGLKITNAISLNEIVNAPDQFVSSHPHLVVAQLDWIQTRYLFIKTKQTDTAAEPPATVNIPRSKIQQQSAKYSPHAWRSPLIIPKAPTSNATRHGWIGQSFFDVVINKPDTPNFWSTDSVLDPEDRLAMLSDDECEDATSLASKNTAVVMTPKPVRPDAFLPGFLDITGIRFLALPTDATPVATKRLQQELKSLIKSQETHDLSDLGYYINPELVENVYQWIVELHSFPEHLPLVADMRAKKPILRSVVLEIRFPTDFPFSPPFVRVVSPRFKGFQQGGGGNVTAGGAMCMELLTNQGWSAVNTIEAVLLQVKLAICDEDRPARLEAGPSKGVYGIVEAMEAYRRACRNHGWSMPKGIEQMFSSALE</sequence>
<dbReference type="Pfam" id="PF00644">
    <property type="entry name" value="PARP"/>
    <property type="match status" value="1"/>
</dbReference>
<proteinExistence type="predicted"/>
<organism evidence="6 7">
    <name type="scientific">Pyronema omphalodes (strain CBS 100304)</name>
    <name type="common">Pyronema confluens</name>
    <dbReference type="NCBI Taxonomy" id="1076935"/>
    <lineage>
        <taxon>Eukaryota</taxon>
        <taxon>Fungi</taxon>
        <taxon>Dikarya</taxon>
        <taxon>Ascomycota</taxon>
        <taxon>Pezizomycotina</taxon>
        <taxon>Pezizomycetes</taxon>
        <taxon>Pezizales</taxon>
        <taxon>Pyronemataceae</taxon>
        <taxon>Pyronema</taxon>
    </lineage>
</organism>
<name>U4LSG7_PYROM</name>
<protein>
    <submittedName>
        <fullName evidence="6">Similar to Poly [ADP-ribose] polymerase 6 acc. no. Q5RDU4</fullName>
    </submittedName>
</protein>
<dbReference type="eggNOG" id="KOG0897">
    <property type="taxonomic scope" value="Eukaryota"/>
</dbReference>
<dbReference type="AlphaFoldDB" id="U4LSG7"/>
<dbReference type="InterPro" id="IPR016135">
    <property type="entry name" value="UBQ-conjugating_enzyme/RWD"/>
</dbReference>
<keyword evidence="3" id="KW-0548">Nucleotidyltransferase</keyword>
<dbReference type="OMA" id="LVCHCKT"/>
<dbReference type="OrthoDB" id="109543at2759"/>
<keyword evidence="7" id="KW-1185">Reference proteome</keyword>
<keyword evidence="1" id="KW-0328">Glycosyltransferase</keyword>
<dbReference type="SUPFAM" id="SSF56399">
    <property type="entry name" value="ADP-ribosylation"/>
    <property type="match status" value="1"/>
</dbReference>
<dbReference type="Gene3D" id="3.90.228.10">
    <property type="match status" value="1"/>
</dbReference>
<dbReference type="InterPro" id="IPR012317">
    <property type="entry name" value="Poly(ADP-ribose)pol_cat_dom"/>
</dbReference>
<dbReference type="SUPFAM" id="SSF54495">
    <property type="entry name" value="UBC-like"/>
    <property type="match status" value="1"/>
</dbReference>
<evidence type="ECO:0000256" key="1">
    <source>
        <dbReference type="ARBA" id="ARBA00022676"/>
    </source>
</evidence>
<dbReference type="Gene3D" id="3.10.110.10">
    <property type="entry name" value="Ubiquitin Conjugating Enzyme"/>
    <property type="match status" value="1"/>
</dbReference>
<dbReference type="EMBL" id="HF936663">
    <property type="protein sequence ID" value="CCX34910.1"/>
    <property type="molecule type" value="Genomic_DNA"/>
</dbReference>
<evidence type="ECO:0000256" key="2">
    <source>
        <dbReference type="ARBA" id="ARBA00022679"/>
    </source>
</evidence>
<dbReference type="PROSITE" id="PS50127">
    <property type="entry name" value="UBC_2"/>
    <property type="match status" value="1"/>
</dbReference>
<evidence type="ECO:0000256" key="3">
    <source>
        <dbReference type="ARBA" id="ARBA00022695"/>
    </source>
</evidence>
<dbReference type="InterPro" id="IPR051838">
    <property type="entry name" value="ARTD_PARP"/>
</dbReference>
<dbReference type="CDD" id="cd23802">
    <property type="entry name" value="UBCc_UBE2Q"/>
    <property type="match status" value="1"/>
</dbReference>